<dbReference type="EMBL" id="RSDZ01000013">
    <property type="protein sequence ID" value="RXG49524.1"/>
    <property type="molecule type" value="Genomic_DNA"/>
</dbReference>
<proteinExistence type="predicted"/>
<name>A0A444S802_VERDA</name>
<reference evidence="2 3" key="1">
    <citation type="submission" date="2018-12" db="EMBL/GenBank/DDBJ databases">
        <title>Genome of Verticillium dahliae isolate Getta Getta.</title>
        <authorList>
            <person name="Gardiner D.M."/>
        </authorList>
    </citation>
    <scope>NUCLEOTIDE SEQUENCE [LARGE SCALE GENOMIC DNA]</scope>
    <source>
        <strain evidence="2 3">Getta Getta</strain>
    </source>
</reference>
<dbReference type="AlphaFoldDB" id="A0A444S802"/>
<comment type="caution">
    <text evidence="2">The sequence shown here is derived from an EMBL/GenBank/DDBJ whole genome shotgun (WGS) entry which is preliminary data.</text>
</comment>
<evidence type="ECO:0000256" key="1">
    <source>
        <dbReference type="SAM" id="MobiDB-lite"/>
    </source>
</evidence>
<evidence type="ECO:0000313" key="2">
    <source>
        <dbReference type="EMBL" id="RXG49524.1"/>
    </source>
</evidence>
<gene>
    <name evidence="2" type="ORF">VDGE_06832</name>
</gene>
<accession>A0A444S802</accession>
<feature type="region of interest" description="Disordered" evidence="1">
    <location>
        <begin position="207"/>
        <end position="243"/>
    </location>
</feature>
<dbReference type="Proteomes" id="UP000288725">
    <property type="component" value="Unassembled WGS sequence"/>
</dbReference>
<protein>
    <submittedName>
        <fullName evidence="2">Uncharacterized protein</fullName>
    </submittedName>
</protein>
<sequence>MAEDDYQNFKYFCTGLASSGPVPWSLEPHIIKYLRVHGHDEVTLVDRFSQLCLFGADDDLTATEHLWWPGELVGAASQGFRWSMMPPNNRRNRPGQDYSACREYRLSRVELRACRQNMMEAPGCHAVQHYDRSWGTGMNPNEPPSPMDLFLRSMDRVSLPAQNEPQSNASTPMTLVNDFGTGSTVSPAGGEYVAESQDYFTSDEQLLPAPMPSEPYANSGPQMGSIWDQLLVPPTGNPQETQYSVDPRLLQTYNEPASNDEEILPFPGAAL</sequence>
<organism evidence="2 3">
    <name type="scientific">Verticillium dahliae</name>
    <name type="common">Verticillium wilt</name>
    <dbReference type="NCBI Taxonomy" id="27337"/>
    <lineage>
        <taxon>Eukaryota</taxon>
        <taxon>Fungi</taxon>
        <taxon>Dikarya</taxon>
        <taxon>Ascomycota</taxon>
        <taxon>Pezizomycotina</taxon>
        <taxon>Sordariomycetes</taxon>
        <taxon>Hypocreomycetidae</taxon>
        <taxon>Glomerellales</taxon>
        <taxon>Plectosphaerellaceae</taxon>
        <taxon>Verticillium</taxon>
    </lineage>
</organism>
<evidence type="ECO:0000313" key="3">
    <source>
        <dbReference type="Proteomes" id="UP000288725"/>
    </source>
</evidence>